<protein>
    <submittedName>
        <fullName evidence="3">Uncharacterized protein</fullName>
    </submittedName>
</protein>
<reference evidence="3" key="1">
    <citation type="journal article" date="2014" name="Genome Announc.">
        <title>Complete sequencing and chromosome-scale genome assembly of the industrial progenitor strain P2niaD18 from the penicillin producer Penicillium chrysogenum.</title>
        <authorList>
            <person name="Specht T."/>
            <person name="Dahlmann T.A."/>
            <person name="Zadra I."/>
            <person name="Kurnsteiner H."/>
            <person name="Kuck U."/>
        </authorList>
    </citation>
    <scope>NUCLEOTIDE SEQUENCE [LARGE SCALE GENOMIC DNA]</scope>
    <source>
        <strain evidence="3">P2niaD18</strain>
    </source>
</reference>
<dbReference type="Pfam" id="PF23584">
    <property type="entry name" value="DUF7136"/>
    <property type="match status" value="1"/>
</dbReference>
<sequence length="559" mass="61239">MPPPFTTKLNFFFAKPSSKSISVFSSPSYLSGPLSKARLALSMHVSRANWLLVACMGTTINASNILEVDLVFPRNETYAPTESFPVVFAFQNPERARYLNPHISYSIWNLDEGNGTVTRYHDFRSANWTGNGPYLAHEFFTLNNEGRWRVRWTLTWQSCNEYAFGNHLNVADMIRNMSTWSTWFTIQSSAPNVDLVAATANKTCPGEYGVTIDVTNKTMQVPRGVDWSGGDYTNGTCAVVASSTPTPKPDPCRVNIDKTIVASMEASLKTRLCNGLNPPTDCPEDNKNAAQQLVVTSISFLRYLMSYSCYQLSAHLEDDTMDATGACVYGQQYYLVYPDGDAVQCHSMCYDHGPCQNVCADNKFSMPPGLDSLSGGNFDGVSTADLIRGSVRTWKKNGNANGGGFADPTNQGTIDNRMDMDVTTPGFMRIPVCSPERAFQSWVTANPGPATSTPAIFHQPLVDDCLTIIKNIEGDATTDYTTQVLGKNQREFVAHASCHFGVEAAKEGGNADIVVGGQDVIDIIKESVKQFARDGKVGAKDNMDCNGNIKGQPVLWGIY</sequence>
<evidence type="ECO:0000259" key="1">
    <source>
        <dbReference type="Pfam" id="PF14856"/>
    </source>
</evidence>
<dbReference type="EMBL" id="CM002798">
    <property type="protein sequence ID" value="KZN93623.1"/>
    <property type="molecule type" value="Genomic_DNA"/>
</dbReference>
<proteinExistence type="predicted"/>
<dbReference type="Pfam" id="PF14856">
    <property type="entry name" value="Hce2"/>
    <property type="match status" value="1"/>
</dbReference>
<feature type="domain" description="DUF7136" evidence="2">
    <location>
        <begin position="62"/>
        <end position="282"/>
    </location>
</feature>
<accession>A0A167Y692</accession>
<gene>
    <name evidence="3" type="ORF">EN45_038070</name>
</gene>
<organism evidence="3">
    <name type="scientific">Penicillium chrysogenum</name>
    <name type="common">Penicillium notatum</name>
    <dbReference type="NCBI Taxonomy" id="5076"/>
    <lineage>
        <taxon>Eukaryota</taxon>
        <taxon>Fungi</taxon>
        <taxon>Dikarya</taxon>
        <taxon>Ascomycota</taxon>
        <taxon>Pezizomycotina</taxon>
        <taxon>Eurotiomycetes</taxon>
        <taxon>Eurotiomycetidae</taxon>
        <taxon>Eurotiales</taxon>
        <taxon>Aspergillaceae</taxon>
        <taxon>Penicillium</taxon>
        <taxon>Penicillium chrysogenum species complex</taxon>
    </lineage>
</organism>
<name>A0A167Y692_PENCH</name>
<dbReference type="InterPro" id="IPR055560">
    <property type="entry name" value="DUF7136"/>
</dbReference>
<dbReference type="InterPro" id="IPR029226">
    <property type="entry name" value="Ecp2-like"/>
</dbReference>
<dbReference type="Proteomes" id="UP000076449">
    <property type="component" value="Chromosome I"/>
</dbReference>
<evidence type="ECO:0000313" key="3">
    <source>
        <dbReference type="EMBL" id="KZN93623.1"/>
    </source>
</evidence>
<evidence type="ECO:0000259" key="2">
    <source>
        <dbReference type="Pfam" id="PF23584"/>
    </source>
</evidence>
<feature type="domain" description="Ecp2 effector protein-like" evidence="1">
    <location>
        <begin position="458"/>
        <end position="545"/>
    </location>
</feature>
<dbReference type="AlphaFoldDB" id="A0A167Y692"/>